<dbReference type="GO" id="GO:0006605">
    <property type="term" value="P:protein targeting"/>
    <property type="evidence" value="ECO:0007669"/>
    <property type="project" value="InterPro"/>
</dbReference>
<keyword evidence="4" id="KW-0653">Protein transport</keyword>
<reference evidence="9 10" key="1">
    <citation type="journal article" date="2017" name="Genome Biol.">
        <title>New reference genome sequences of hot pepper reveal the massive evolution of plant disease-resistance genes by retroduplication.</title>
        <authorList>
            <person name="Kim S."/>
            <person name="Park J."/>
            <person name="Yeom S.I."/>
            <person name="Kim Y.M."/>
            <person name="Seo E."/>
            <person name="Kim K.T."/>
            <person name="Kim M.S."/>
            <person name="Lee J.M."/>
            <person name="Cheong K."/>
            <person name="Shin H.S."/>
            <person name="Kim S.B."/>
            <person name="Han K."/>
            <person name="Lee J."/>
            <person name="Park M."/>
            <person name="Lee H.A."/>
            <person name="Lee H.Y."/>
            <person name="Lee Y."/>
            <person name="Oh S."/>
            <person name="Lee J.H."/>
            <person name="Choi E."/>
            <person name="Choi E."/>
            <person name="Lee S.E."/>
            <person name="Jeon J."/>
            <person name="Kim H."/>
            <person name="Choi G."/>
            <person name="Song H."/>
            <person name="Lee J."/>
            <person name="Lee S.C."/>
            <person name="Kwon J.K."/>
            <person name="Lee H.Y."/>
            <person name="Koo N."/>
            <person name="Hong Y."/>
            <person name="Kim R.W."/>
            <person name="Kang W.H."/>
            <person name="Huh J.H."/>
            <person name="Kang B.C."/>
            <person name="Yang T.J."/>
            <person name="Lee Y.H."/>
            <person name="Bennetzen J.L."/>
            <person name="Choi D."/>
        </authorList>
    </citation>
    <scope>NUCLEOTIDE SEQUENCE [LARGE SCALE GENOMIC DNA]</scope>
    <source>
        <strain evidence="10">cv. PBC81</strain>
    </source>
</reference>
<gene>
    <name evidence="9" type="ORF">CQW23_10211</name>
</gene>
<keyword evidence="2" id="KW-0547">Nucleotide-binding</keyword>
<evidence type="ECO:0000313" key="10">
    <source>
        <dbReference type="Proteomes" id="UP000224567"/>
    </source>
</evidence>
<dbReference type="GO" id="GO:0005524">
    <property type="term" value="F:ATP binding"/>
    <property type="evidence" value="ECO:0007669"/>
    <property type="project" value="UniProtKB-KW"/>
</dbReference>
<comment type="caution">
    <text evidence="9">The sequence shown here is derived from an EMBL/GenBank/DDBJ whole genome shotgun (WGS) entry which is preliminary data.</text>
</comment>
<protein>
    <submittedName>
        <fullName evidence="9">Protein translocase subunit SECA2, chloroplastic</fullName>
    </submittedName>
</protein>
<evidence type="ECO:0000313" key="9">
    <source>
        <dbReference type="EMBL" id="PHT50464.1"/>
    </source>
</evidence>
<dbReference type="EMBL" id="MLFT02000004">
    <property type="protein sequence ID" value="PHT50464.1"/>
    <property type="molecule type" value="Genomic_DNA"/>
</dbReference>
<dbReference type="InterPro" id="IPR014018">
    <property type="entry name" value="SecA_motor_DEAD"/>
</dbReference>
<evidence type="ECO:0000256" key="1">
    <source>
        <dbReference type="ARBA" id="ARBA00022448"/>
    </source>
</evidence>
<dbReference type="InterPro" id="IPR044722">
    <property type="entry name" value="SecA_SF2_C"/>
</dbReference>
<evidence type="ECO:0000256" key="5">
    <source>
        <dbReference type="ARBA" id="ARBA00022967"/>
    </source>
</evidence>
<keyword evidence="1" id="KW-0813">Transport</keyword>
<keyword evidence="10" id="KW-1185">Reference proteome</keyword>
<sequence>MLAKEILEESILPFLTQDAPDVDVDGESNSQKVMSKIKVGPSSLALLAKAALMAKYVSRNESKKWSYQEAKSMIAESIELSQSVEIKELQKQADDQSEFYPLGPSIALTYVSVLEDCVSHCLNEGLEVKSLGGLHVIGTSLHESRRIDNQLRGRAGRQGDPGSTRFMVSLQDEMFQKFNFDTEWAVKLISRITNNEDIPIEGHGIVKQLLSLQINAEKYFFGIRKSLVEFDEVLE</sequence>
<dbReference type="Gene3D" id="3.40.50.300">
    <property type="entry name" value="P-loop containing nucleotide triphosphate hydrolases"/>
    <property type="match status" value="1"/>
</dbReference>
<keyword evidence="6" id="KW-0811">Translocation</keyword>
<evidence type="ECO:0000256" key="6">
    <source>
        <dbReference type="ARBA" id="ARBA00023010"/>
    </source>
</evidence>
<keyword evidence="7" id="KW-0472">Membrane</keyword>
<dbReference type="InterPro" id="IPR027417">
    <property type="entry name" value="P-loop_NTPase"/>
</dbReference>
<dbReference type="InterPro" id="IPR000185">
    <property type="entry name" value="SecA"/>
</dbReference>
<accession>A0A2G2WYY8</accession>
<dbReference type="SUPFAM" id="SSF52540">
    <property type="entry name" value="P-loop containing nucleoside triphosphate hydrolases"/>
    <property type="match status" value="1"/>
</dbReference>
<dbReference type="GO" id="GO:0006886">
    <property type="term" value="P:intracellular protein transport"/>
    <property type="evidence" value="ECO:0007669"/>
    <property type="project" value="InterPro"/>
</dbReference>
<feature type="non-terminal residue" evidence="9">
    <location>
        <position position="235"/>
    </location>
</feature>
<dbReference type="PANTHER" id="PTHR30612:SF11">
    <property type="entry name" value="PROTEIN TRANSLOCASE SUBUNIT SECA2, CHLOROPLASTIC"/>
    <property type="match status" value="1"/>
</dbReference>
<proteinExistence type="predicted"/>
<name>A0A2G2WYY8_CAPBA</name>
<keyword evidence="5" id="KW-1278">Translocase</keyword>
<dbReference type="Pfam" id="PF21090">
    <property type="entry name" value="P-loop_SecA"/>
    <property type="match status" value="1"/>
</dbReference>
<organism evidence="9 10">
    <name type="scientific">Capsicum baccatum</name>
    <name type="common">Peruvian pepper</name>
    <dbReference type="NCBI Taxonomy" id="33114"/>
    <lineage>
        <taxon>Eukaryota</taxon>
        <taxon>Viridiplantae</taxon>
        <taxon>Streptophyta</taxon>
        <taxon>Embryophyta</taxon>
        <taxon>Tracheophyta</taxon>
        <taxon>Spermatophyta</taxon>
        <taxon>Magnoliopsida</taxon>
        <taxon>eudicotyledons</taxon>
        <taxon>Gunneridae</taxon>
        <taxon>Pentapetalae</taxon>
        <taxon>asterids</taxon>
        <taxon>lamiids</taxon>
        <taxon>Solanales</taxon>
        <taxon>Solanaceae</taxon>
        <taxon>Solanoideae</taxon>
        <taxon>Capsiceae</taxon>
        <taxon>Capsicum</taxon>
    </lineage>
</organism>
<dbReference type="OrthoDB" id="27934at2759"/>
<evidence type="ECO:0000256" key="7">
    <source>
        <dbReference type="ARBA" id="ARBA00023136"/>
    </source>
</evidence>
<dbReference type="PANTHER" id="PTHR30612">
    <property type="entry name" value="SECA INNER MEMBRANE COMPONENT OF SEC PROTEIN SECRETION SYSTEM"/>
    <property type="match status" value="1"/>
</dbReference>
<dbReference type="GO" id="GO:0009941">
    <property type="term" value="C:chloroplast envelope"/>
    <property type="evidence" value="ECO:0007669"/>
    <property type="project" value="TreeGrafter"/>
</dbReference>
<evidence type="ECO:0000256" key="2">
    <source>
        <dbReference type="ARBA" id="ARBA00022741"/>
    </source>
</evidence>
<evidence type="ECO:0000256" key="4">
    <source>
        <dbReference type="ARBA" id="ARBA00022927"/>
    </source>
</evidence>
<keyword evidence="3" id="KW-0067">ATP-binding</keyword>
<dbReference type="Proteomes" id="UP000224567">
    <property type="component" value="Unassembled WGS sequence"/>
</dbReference>
<dbReference type="PROSITE" id="PS51196">
    <property type="entry name" value="SECA_MOTOR_DEAD"/>
    <property type="match status" value="1"/>
</dbReference>
<evidence type="ECO:0000259" key="8">
    <source>
        <dbReference type="PROSITE" id="PS51196"/>
    </source>
</evidence>
<evidence type="ECO:0000256" key="3">
    <source>
        <dbReference type="ARBA" id="ARBA00022840"/>
    </source>
</evidence>
<feature type="domain" description="SecA family profile" evidence="8">
    <location>
        <begin position="1"/>
        <end position="201"/>
    </location>
</feature>
<dbReference type="AlphaFoldDB" id="A0A2G2WYY8"/>
<reference evidence="10" key="2">
    <citation type="journal article" date="2017" name="J. Anim. Genet.">
        <title>Multiple reference genome sequences of hot pepper reveal the massive evolution of plant disease resistance genes by retroduplication.</title>
        <authorList>
            <person name="Kim S."/>
            <person name="Park J."/>
            <person name="Yeom S.-I."/>
            <person name="Kim Y.-M."/>
            <person name="Seo E."/>
            <person name="Kim K.-T."/>
            <person name="Kim M.-S."/>
            <person name="Lee J.M."/>
            <person name="Cheong K."/>
            <person name="Shin H.-S."/>
            <person name="Kim S.-B."/>
            <person name="Han K."/>
            <person name="Lee J."/>
            <person name="Park M."/>
            <person name="Lee H.-A."/>
            <person name="Lee H.-Y."/>
            <person name="Lee Y."/>
            <person name="Oh S."/>
            <person name="Lee J.H."/>
            <person name="Choi E."/>
            <person name="Choi E."/>
            <person name="Lee S.E."/>
            <person name="Jeon J."/>
            <person name="Kim H."/>
            <person name="Choi G."/>
            <person name="Song H."/>
            <person name="Lee J."/>
            <person name="Lee S.-C."/>
            <person name="Kwon J.-K."/>
            <person name="Lee H.-Y."/>
            <person name="Koo N."/>
            <person name="Hong Y."/>
            <person name="Kim R.W."/>
            <person name="Kang W.-H."/>
            <person name="Huh J.H."/>
            <person name="Kang B.-C."/>
            <person name="Yang T.-J."/>
            <person name="Lee Y.-H."/>
            <person name="Bennetzen J.L."/>
            <person name="Choi D."/>
        </authorList>
    </citation>
    <scope>NUCLEOTIDE SEQUENCE [LARGE SCALE GENOMIC DNA]</scope>
    <source>
        <strain evidence="10">cv. PBC81</strain>
    </source>
</reference>
<dbReference type="STRING" id="33114.A0A2G2WYY8"/>